<sequence>MVKSSFPGVYKPFGEETCGGGGQKAPIIALVDDDRNILASVQMTLEAEGFTVHTYTDGESALQGILSRAASLAVLDVKMPRMDGMELLRRLRMRSSSLPVIFLTSKDEELDQLMGLRLGADDYITKPFSVRLLVERIRALLRRHEISQTGLDGEGSGRNEIIVRGGLSLDEARHQCMWSGQDVALTVTEFLLVKALVLRPGMVKSRDQLIDAAYGDSIYVDDRTIDSHIKRVRKKFRHIDDSFNHIETLYGVGYRYRE</sequence>
<dbReference type="PANTHER" id="PTHR48111:SF21">
    <property type="entry name" value="DNA-BINDING DUAL MASTER TRANSCRIPTIONAL REGULATOR RPAA"/>
    <property type="match status" value="1"/>
</dbReference>
<dbReference type="Pfam" id="PF00072">
    <property type="entry name" value="Response_reg"/>
    <property type="match status" value="1"/>
</dbReference>
<dbReference type="Proteomes" id="UP001165575">
    <property type="component" value="Unassembled WGS sequence"/>
</dbReference>
<reference evidence="10 11" key="1">
    <citation type="submission" date="2022-07" db="EMBL/GenBank/DDBJ databases">
        <title>Bombella genomes.</title>
        <authorList>
            <person name="Harer L."/>
            <person name="Styblova S."/>
            <person name="Ehrmann M."/>
        </authorList>
    </citation>
    <scope>NUCLEOTIDE SEQUENCE [LARGE SCALE GENOMIC DNA]</scope>
    <source>
        <strain evidence="10 11">TMW 2.2556</strain>
    </source>
</reference>
<dbReference type="PROSITE" id="PS50110">
    <property type="entry name" value="RESPONSE_REGULATORY"/>
    <property type="match status" value="1"/>
</dbReference>
<evidence type="ECO:0000256" key="1">
    <source>
        <dbReference type="ARBA" id="ARBA00022553"/>
    </source>
</evidence>
<dbReference type="Gene3D" id="3.40.50.2300">
    <property type="match status" value="1"/>
</dbReference>
<keyword evidence="2" id="KW-0902">Two-component regulatory system</keyword>
<dbReference type="InterPro" id="IPR036388">
    <property type="entry name" value="WH-like_DNA-bd_sf"/>
</dbReference>
<dbReference type="InterPro" id="IPR039420">
    <property type="entry name" value="WalR-like"/>
</dbReference>
<feature type="domain" description="OmpR/PhoB-type" evidence="9">
    <location>
        <begin position="159"/>
        <end position="258"/>
    </location>
</feature>
<keyword evidence="5" id="KW-0804">Transcription</keyword>
<feature type="domain" description="Response regulatory" evidence="8">
    <location>
        <begin position="27"/>
        <end position="141"/>
    </location>
</feature>
<keyword evidence="4 7" id="KW-0238">DNA-binding</keyword>
<dbReference type="CDD" id="cd00383">
    <property type="entry name" value="trans_reg_C"/>
    <property type="match status" value="1"/>
</dbReference>
<evidence type="ECO:0000256" key="2">
    <source>
        <dbReference type="ARBA" id="ARBA00023012"/>
    </source>
</evidence>
<name>A0ABT3WPM1_9PROT</name>
<dbReference type="SUPFAM" id="SSF52172">
    <property type="entry name" value="CheY-like"/>
    <property type="match status" value="1"/>
</dbReference>
<dbReference type="Pfam" id="PF00486">
    <property type="entry name" value="Trans_reg_C"/>
    <property type="match status" value="1"/>
</dbReference>
<keyword evidence="1 6" id="KW-0597">Phosphoprotein</keyword>
<keyword evidence="3" id="KW-0805">Transcription regulation</keyword>
<evidence type="ECO:0000313" key="11">
    <source>
        <dbReference type="Proteomes" id="UP001165575"/>
    </source>
</evidence>
<evidence type="ECO:0000256" key="3">
    <source>
        <dbReference type="ARBA" id="ARBA00023015"/>
    </source>
</evidence>
<dbReference type="SUPFAM" id="SSF46894">
    <property type="entry name" value="C-terminal effector domain of the bipartite response regulators"/>
    <property type="match status" value="1"/>
</dbReference>
<evidence type="ECO:0000259" key="9">
    <source>
        <dbReference type="PROSITE" id="PS51755"/>
    </source>
</evidence>
<dbReference type="PANTHER" id="PTHR48111">
    <property type="entry name" value="REGULATOR OF RPOS"/>
    <property type="match status" value="1"/>
</dbReference>
<feature type="DNA-binding region" description="OmpR/PhoB-type" evidence="7">
    <location>
        <begin position="159"/>
        <end position="258"/>
    </location>
</feature>
<accession>A0ABT3WPM1</accession>
<evidence type="ECO:0000313" key="10">
    <source>
        <dbReference type="EMBL" id="MCX5620070.1"/>
    </source>
</evidence>
<dbReference type="InterPro" id="IPR001789">
    <property type="entry name" value="Sig_transdc_resp-reg_receiver"/>
</dbReference>
<protein>
    <submittedName>
        <fullName evidence="10">Response regulator transcription factor</fullName>
    </submittedName>
</protein>
<dbReference type="SMART" id="SM00448">
    <property type="entry name" value="REC"/>
    <property type="match status" value="1"/>
</dbReference>
<dbReference type="EMBL" id="JANIDX010000005">
    <property type="protein sequence ID" value="MCX5620070.1"/>
    <property type="molecule type" value="Genomic_DNA"/>
</dbReference>
<dbReference type="InterPro" id="IPR016032">
    <property type="entry name" value="Sig_transdc_resp-reg_C-effctor"/>
</dbReference>
<evidence type="ECO:0000256" key="7">
    <source>
        <dbReference type="PROSITE-ProRule" id="PRU01091"/>
    </source>
</evidence>
<dbReference type="PROSITE" id="PS51755">
    <property type="entry name" value="OMPR_PHOB"/>
    <property type="match status" value="1"/>
</dbReference>
<dbReference type="Gene3D" id="6.10.250.690">
    <property type="match status" value="1"/>
</dbReference>
<dbReference type="InterPro" id="IPR011006">
    <property type="entry name" value="CheY-like_superfamily"/>
</dbReference>
<feature type="modified residue" description="4-aspartylphosphate" evidence="6">
    <location>
        <position position="76"/>
    </location>
</feature>
<dbReference type="InterPro" id="IPR001867">
    <property type="entry name" value="OmpR/PhoB-type_DNA-bd"/>
</dbReference>
<proteinExistence type="predicted"/>
<evidence type="ECO:0000256" key="5">
    <source>
        <dbReference type="ARBA" id="ARBA00023163"/>
    </source>
</evidence>
<organism evidence="10 11">
    <name type="scientific">Bombella pollinis</name>
    <dbReference type="NCBI Taxonomy" id="2967337"/>
    <lineage>
        <taxon>Bacteria</taxon>
        <taxon>Pseudomonadati</taxon>
        <taxon>Pseudomonadota</taxon>
        <taxon>Alphaproteobacteria</taxon>
        <taxon>Acetobacterales</taxon>
        <taxon>Acetobacteraceae</taxon>
        <taxon>Bombella</taxon>
    </lineage>
</organism>
<gene>
    <name evidence="10" type="ORF">NQF89_06505</name>
</gene>
<evidence type="ECO:0000259" key="8">
    <source>
        <dbReference type="PROSITE" id="PS50110"/>
    </source>
</evidence>
<evidence type="ECO:0000256" key="4">
    <source>
        <dbReference type="ARBA" id="ARBA00023125"/>
    </source>
</evidence>
<evidence type="ECO:0000256" key="6">
    <source>
        <dbReference type="PROSITE-ProRule" id="PRU00169"/>
    </source>
</evidence>
<dbReference type="Gene3D" id="1.10.10.10">
    <property type="entry name" value="Winged helix-like DNA-binding domain superfamily/Winged helix DNA-binding domain"/>
    <property type="match status" value="1"/>
</dbReference>
<dbReference type="RefSeq" id="WP_155573822.1">
    <property type="nucleotide sequence ID" value="NZ_JANIDX010000005.1"/>
</dbReference>
<dbReference type="CDD" id="cd19936">
    <property type="entry name" value="REC_OmpR_ChvI-like"/>
    <property type="match status" value="1"/>
</dbReference>
<dbReference type="SMART" id="SM00862">
    <property type="entry name" value="Trans_reg_C"/>
    <property type="match status" value="1"/>
</dbReference>
<keyword evidence="11" id="KW-1185">Reference proteome</keyword>
<comment type="caution">
    <text evidence="10">The sequence shown here is derived from an EMBL/GenBank/DDBJ whole genome shotgun (WGS) entry which is preliminary data.</text>
</comment>